<name>E4Z1H6_OIKDI</name>
<evidence type="ECO:0000313" key="2">
    <source>
        <dbReference type="EMBL" id="CBY41554.1"/>
    </source>
</evidence>
<proteinExistence type="predicted"/>
<feature type="region of interest" description="Disordered" evidence="1">
    <location>
        <begin position="1"/>
        <end position="23"/>
    </location>
</feature>
<dbReference type="AlphaFoldDB" id="E4Z1H6"/>
<sequence>MSMLRRTSGSLTKTVRQITQQQPVKDNALRTTALGSAKVALQNIGSSMPKVHDANDPQITNLQITSATLAGKVTMVLLSGKCLLVKKN</sequence>
<accession>E4Z1H6</accession>
<dbReference type="Proteomes" id="UP000011014">
    <property type="component" value="Unassembled WGS sequence"/>
</dbReference>
<reference evidence="2" key="1">
    <citation type="journal article" date="2010" name="Science">
        <title>Plasticity of animal genome architecture unmasked by rapid evolution of a pelagic tunicate.</title>
        <authorList>
            <person name="Denoeud F."/>
            <person name="Henriet S."/>
            <person name="Mungpakdee S."/>
            <person name="Aury J.M."/>
            <person name="Da Silva C."/>
            <person name="Brinkmann H."/>
            <person name="Mikhaleva J."/>
            <person name="Olsen L.C."/>
            <person name="Jubin C."/>
            <person name="Canestro C."/>
            <person name="Bouquet J.M."/>
            <person name="Danks G."/>
            <person name="Poulain J."/>
            <person name="Campsteijn C."/>
            <person name="Adamski M."/>
            <person name="Cross I."/>
            <person name="Yadetie F."/>
            <person name="Muffato M."/>
            <person name="Louis A."/>
            <person name="Butcher S."/>
            <person name="Tsagkogeorga G."/>
            <person name="Konrad A."/>
            <person name="Singh S."/>
            <person name="Jensen M.F."/>
            <person name="Cong E.H."/>
            <person name="Eikeseth-Otteraa H."/>
            <person name="Noel B."/>
            <person name="Anthouard V."/>
            <person name="Porcel B.M."/>
            <person name="Kachouri-Lafond R."/>
            <person name="Nishino A."/>
            <person name="Ugolini M."/>
            <person name="Chourrout P."/>
            <person name="Nishida H."/>
            <person name="Aasland R."/>
            <person name="Huzurbazar S."/>
            <person name="Westhof E."/>
            <person name="Delsuc F."/>
            <person name="Lehrach H."/>
            <person name="Reinhardt R."/>
            <person name="Weissenbach J."/>
            <person name="Roy S.W."/>
            <person name="Artiguenave F."/>
            <person name="Postlethwait J.H."/>
            <person name="Manak J.R."/>
            <person name="Thompson E.M."/>
            <person name="Jaillon O."/>
            <person name="Du Pasquier L."/>
            <person name="Boudinot P."/>
            <person name="Liberles D.A."/>
            <person name="Volff J.N."/>
            <person name="Philippe H."/>
            <person name="Lenhard B."/>
            <person name="Roest Crollius H."/>
            <person name="Wincker P."/>
            <person name="Chourrout D."/>
        </authorList>
    </citation>
    <scope>NUCLEOTIDE SEQUENCE [LARGE SCALE GENOMIC DNA]</scope>
</reference>
<protein>
    <submittedName>
        <fullName evidence="2">Uncharacterized protein</fullName>
    </submittedName>
</protein>
<dbReference type="EMBL" id="FN656495">
    <property type="protein sequence ID" value="CBY41554.1"/>
    <property type="molecule type" value="Genomic_DNA"/>
</dbReference>
<gene>
    <name evidence="2" type="ORF">GSOID_T00023635001</name>
</gene>
<organism evidence="2">
    <name type="scientific">Oikopleura dioica</name>
    <name type="common">Tunicate</name>
    <dbReference type="NCBI Taxonomy" id="34765"/>
    <lineage>
        <taxon>Eukaryota</taxon>
        <taxon>Metazoa</taxon>
        <taxon>Chordata</taxon>
        <taxon>Tunicata</taxon>
        <taxon>Appendicularia</taxon>
        <taxon>Copelata</taxon>
        <taxon>Oikopleuridae</taxon>
        <taxon>Oikopleura</taxon>
    </lineage>
</organism>
<evidence type="ECO:0000256" key="1">
    <source>
        <dbReference type="SAM" id="MobiDB-lite"/>
    </source>
</evidence>